<dbReference type="PANTHER" id="PTHR22893:SF91">
    <property type="entry name" value="NADPH DEHYDROGENASE 2-RELATED"/>
    <property type="match status" value="1"/>
</dbReference>
<proteinExistence type="predicted"/>
<evidence type="ECO:0000313" key="3">
    <source>
        <dbReference type="Proteomes" id="UP000308802"/>
    </source>
</evidence>
<dbReference type="GO" id="GO:0010181">
    <property type="term" value="F:FMN binding"/>
    <property type="evidence" value="ECO:0007669"/>
    <property type="project" value="InterPro"/>
</dbReference>
<name>A0A4S9A0T4_AURPU</name>
<dbReference type="Pfam" id="PF00724">
    <property type="entry name" value="Oxidored_FMN"/>
    <property type="match status" value="1"/>
</dbReference>
<dbReference type="CDD" id="cd02933">
    <property type="entry name" value="OYE_like_FMN"/>
    <property type="match status" value="1"/>
</dbReference>
<reference evidence="2 3" key="1">
    <citation type="submission" date="2018-10" db="EMBL/GenBank/DDBJ databases">
        <title>Fifty Aureobasidium pullulans genomes reveal a recombining polyextremotolerant generalist.</title>
        <authorList>
            <person name="Gostincar C."/>
            <person name="Turk M."/>
            <person name="Zajc J."/>
            <person name="Gunde-Cimerman N."/>
        </authorList>
    </citation>
    <scope>NUCLEOTIDE SEQUENCE [LARGE SCALE GENOMIC DNA]</scope>
    <source>
        <strain evidence="2 3">EXF-10659</strain>
    </source>
</reference>
<gene>
    <name evidence="2" type="ORF">D6D19_06461</name>
</gene>
<organism evidence="2 3">
    <name type="scientific">Aureobasidium pullulans</name>
    <name type="common">Black yeast</name>
    <name type="synonym">Pullularia pullulans</name>
    <dbReference type="NCBI Taxonomy" id="5580"/>
    <lineage>
        <taxon>Eukaryota</taxon>
        <taxon>Fungi</taxon>
        <taxon>Dikarya</taxon>
        <taxon>Ascomycota</taxon>
        <taxon>Pezizomycotina</taxon>
        <taxon>Dothideomycetes</taxon>
        <taxon>Dothideomycetidae</taxon>
        <taxon>Dothideales</taxon>
        <taxon>Saccotheciaceae</taxon>
        <taxon>Aureobasidium</taxon>
    </lineage>
</organism>
<evidence type="ECO:0000259" key="1">
    <source>
        <dbReference type="Pfam" id="PF00724"/>
    </source>
</evidence>
<dbReference type="GO" id="GO:0003959">
    <property type="term" value="F:NADPH dehydrogenase activity"/>
    <property type="evidence" value="ECO:0007669"/>
    <property type="project" value="TreeGrafter"/>
</dbReference>
<feature type="domain" description="NADH:flavin oxidoreductase/NADH oxidase N-terminal" evidence="1">
    <location>
        <begin position="7"/>
        <end position="270"/>
    </location>
</feature>
<dbReference type="AlphaFoldDB" id="A0A4S9A0T4"/>
<dbReference type="FunFam" id="3.20.20.70:FF:000138">
    <property type="entry name" value="NADPH dehydrogenase 1"/>
    <property type="match status" value="1"/>
</dbReference>
<dbReference type="Gene3D" id="3.20.20.70">
    <property type="entry name" value="Aldolase class I"/>
    <property type="match status" value="1"/>
</dbReference>
<sequence length="353" mass="38921">MSTGTRLFTPLKVGAIELSSRIAMAPLTRYRASEDHVHQDLGKTYYAQRAAAVPGTLLITEGTIISAKAGNQHNVPGIYTQEQIEAWKSIVDEVHKAGSYIYLQLWALGRAAEPEVLSKETGLPLKSSSAAPMEEGGVVPEELSEEEILELIADFGQAASAAVHQAGFDGVEIHAANGYLIDQFTQDTCNKRNDKWGGSIENRSRFALEVTKAVVDAVGKNKVGLRLSPWSSFQGMEMKDPIPQFSHLVSSLRTFGLAYVHLVESRIAGASDCNGSSGFKPDSARKSVDKVYKDSNVVIVFGRYFISNPDLIFKIKNGIELTRYDRLTFYATQDPYSYIDYPYYAEYNAQIRA</sequence>
<comment type="caution">
    <text evidence="2">The sequence shown here is derived from an EMBL/GenBank/DDBJ whole genome shotgun (WGS) entry which is preliminary data.</text>
</comment>
<accession>A0A4S9A0T4</accession>
<protein>
    <submittedName>
        <fullName evidence="2">NADH:flavin oxidoreductase/NADH oxidase family protein</fullName>
    </submittedName>
</protein>
<dbReference type="Proteomes" id="UP000308802">
    <property type="component" value="Unassembled WGS sequence"/>
</dbReference>
<dbReference type="EMBL" id="QZAO01000224">
    <property type="protein sequence ID" value="THW72500.1"/>
    <property type="molecule type" value="Genomic_DNA"/>
</dbReference>
<dbReference type="SUPFAM" id="SSF51395">
    <property type="entry name" value="FMN-linked oxidoreductases"/>
    <property type="match status" value="1"/>
</dbReference>
<dbReference type="InterPro" id="IPR001155">
    <property type="entry name" value="OxRdtase_FMN_N"/>
</dbReference>
<dbReference type="PANTHER" id="PTHR22893">
    <property type="entry name" value="NADH OXIDOREDUCTASE-RELATED"/>
    <property type="match status" value="1"/>
</dbReference>
<dbReference type="InterPro" id="IPR045247">
    <property type="entry name" value="Oye-like"/>
</dbReference>
<dbReference type="InterPro" id="IPR013785">
    <property type="entry name" value="Aldolase_TIM"/>
</dbReference>
<evidence type="ECO:0000313" key="2">
    <source>
        <dbReference type="EMBL" id="THW72500.1"/>
    </source>
</evidence>